<evidence type="ECO:0000256" key="2">
    <source>
        <dbReference type="ARBA" id="ARBA00023125"/>
    </source>
</evidence>
<evidence type="ECO:0000259" key="6">
    <source>
        <dbReference type="PROSITE" id="PS50960"/>
    </source>
</evidence>
<dbReference type="Proteomes" id="UP000606786">
    <property type="component" value="Unassembled WGS sequence"/>
</dbReference>
<evidence type="ECO:0000256" key="5">
    <source>
        <dbReference type="SAM" id="MobiDB-lite"/>
    </source>
</evidence>
<evidence type="ECO:0000256" key="3">
    <source>
        <dbReference type="ARBA" id="ARBA00023242"/>
    </source>
</evidence>
<dbReference type="SMART" id="SM00674">
    <property type="entry name" value="CENPB"/>
    <property type="match status" value="1"/>
</dbReference>
<dbReference type="Pfam" id="PF04218">
    <property type="entry name" value="CENP-B_N"/>
    <property type="match status" value="1"/>
</dbReference>
<evidence type="ECO:0000313" key="8">
    <source>
        <dbReference type="EMBL" id="CAD7004626.1"/>
    </source>
</evidence>
<dbReference type="EMBL" id="CAJHJT010000034">
    <property type="protein sequence ID" value="CAD7004626.1"/>
    <property type="molecule type" value="Genomic_DNA"/>
</dbReference>
<dbReference type="InterPro" id="IPR007889">
    <property type="entry name" value="HTH_Psq"/>
</dbReference>
<evidence type="ECO:0000313" key="9">
    <source>
        <dbReference type="Proteomes" id="UP000606786"/>
    </source>
</evidence>
<accession>A0A811V451</accession>
<proteinExistence type="predicted"/>
<protein>
    <submittedName>
        <fullName evidence="8">(Mediterranean fruit fly) hypothetical protein</fullName>
    </submittedName>
</protein>
<keyword evidence="3 4" id="KW-0539">Nucleus</keyword>
<dbReference type="OrthoDB" id="8053516at2759"/>
<dbReference type="InterPro" id="IPR009057">
    <property type="entry name" value="Homeodomain-like_sf"/>
</dbReference>
<dbReference type="GO" id="GO:0003677">
    <property type="term" value="F:DNA binding"/>
    <property type="evidence" value="ECO:0007669"/>
    <property type="project" value="UniProtKB-UniRule"/>
</dbReference>
<evidence type="ECO:0000256" key="1">
    <source>
        <dbReference type="ARBA" id="ARBA00004123"/>
    </source>
</evidence>
<feature type="region of interest" description="Disordered" evidence="5">
    <location>
        <begin position="260"/>
        <end position="281"/>
    </location>
</feature>
<organism evidence="8 9">
    <name type="scientific">Ceratitis capitata</name>
    <name type="common">Mediterranean fruit fly</name>
    <name type="synonym">Tephritis capitata</name>
    <dbReference type="NCBI Taxonomy" id="7213"/>
    <lineage>
        <taxon>Eukaryota</taxon>
        <taxon>Metazoa</taxon>
        <taxon>Ecdysozoa</taxon>
        <taxon>Arthropoda</taxon>
        <taxon>Hexapoda</taxon>
        <taxon>Insecta</taxon>
        <taxon>Pterygota</taxon>
        <taxon>Neoptera</taxon>
        <taxon>Endopterygota</taxon>
        <taxon>Diptera</taxon>
        <taxon>Brachycera</taxon>
        <taxon>Muscomorpha</taxon>
        <taxon>Tephritoidea</taxon>
        <taxon>Tephritidae</taxon>
        <taxon>Ceratitis</taxon>
        <taxon>Ceratitis</taxon>
    </lineage>
</organism>
<dbReference type="GO" id="GO:0005634">
    <property type="term" value="C:nucleus"/>
    <property type="evidence" value="ECO:0007669"/>
    <property type="project" value="UniProtKB-SubCell"/>
</dbReference>
<dbReference type="SUPFAM" id="SSF46689">
    <property type="entry name" value="Homeodomain-like"/>
    <property type="match status" value="1"/>
</dbReference>
<feature type="DNA-binding region" description="H-T-H motif" evidence="4">
    <location>
        <begin position="41"/>
        <end position="61"/>
    </location>
</feature>
<dbReference type="Pfam" id="PF03221">
    <property type="entry name" value="HTH_Tnp_Tc5"/>
    <property type="match status" value="1"/>
</dbReference>
<keyword evidence="9" id="KW-1185">Reference proteome</keyword>
<dbReference type="PROSITE" id="PS51253">
    <property type="entry name" value="HTH_CENPB"/>
    <property type="match status" value="1"/>
</dbReference>
<gene>
    <name evidence="8" type="ORF">CCAP1982_LOCUS13021</name>
</gene>
<evidence type="ECO:0000259" key="7">
    <source>
        <dbReference type="PROSITE" id="PS51253"/>
    </source>
</evidence>
<comment type="subcellular location">
    <subcellularLocation>
        <location evidence="1 4">Nucleus</location>
    </subcellularLocation>
</comment>
<keyword evidence="2 4" id="KW-0238">DNA-binding</keyword>
<reference evidence="8" key="1">
    <citation type="submission" date="2020-11" db="EMBL/GenBank/DDBJ databases">
        <authorList>
            <person name="Whitehead M."/>
        </authorList>
    </citation>
    <scope>NUCLEOTIDE SEQUENCE</scope>
    <source>
        <strain evidence="8">EGII</strain>
    </source>
</reference>
<dbReference type="PROSITE" id="PS50960">
    <property type="entry name" value="HTH_PSQ"/>
    <property type="match status" value="1"/>
</dbReference>
<dbReference type="InterPro" id="IPR006600">
    <property type="entry name" value="HTH_CenpB_DNA-bd_dom"/>
</dbReference>
<sequence>MTAKPPKSANKGVKRRNERNILTFYEKIAVIHCYDETSVSRNRLAKLFHCCATQIRRILEHKDELLQQLATLSESDASNFIEEMARKRRKFEMTAISFILHEWVERCRVLRLRKSITNQTLKATALKMATLLNLPSFRPSYRWLDRFRGKYKYTAEDLGTSGPDAVDGELAVEDIIIEFKDALPNFMQTEISAITSLDKVTDGVDLEKTKIPMQSASNENSIDYAFSDDDGEVEEVREEIENDAEALVLCDSKHSSGCSSNTDTSTLGITNSTTPEDNSGQIKMNAGTTAVLGSIFPHLAVIHQFALLNADVKALELISQLGVHMQNQAVEGAYKQLTLASTSDEPIVDSTQSDVGALYAADLDDIVLIE</sequence>
<feature type="domain" description="HTH CENPB-type" evidence="7">
    <location>
        <begin position="84"/>
        <end position="157"/>
    </location>
</feature>
<evidence type="ECO:0000256" key="4">
    <source>
        <dbReference type="PROSITE-ProRule" id="PRU00320"/>
    </source>
</evidence>
<dbReference type="Gene3D" id="1.10.10.60">
    <property type="entry name" value="Homeodomain-like"/>
    <property type="match status" value="1"/>
</dbReference>
<dbReference type="AlphaFoldDB" id="A0A811V451"/>
<feature type="domain" description="HTH psq-type" evidence="6">
    <location>
        <begin position="13"/>
        <end position="65"/>
    </location>
</feature>
<name>A0A811V451_CERCA</name>
<comment type="caution">
    <text evidence="8">The sequence shown here is derived from an EMBL/GenBank/DDBJ whole genome shotgun (WGS) entry which is preliminary data.</text>
</comment>